<evidence type="ECO:0000313" key="1">
    <source>
        <dbReference type="EMBL" id="KKS41452.1"/>
    </source>
</evidence>
<reference evidence="1 2" key="1">
    <citation type="journal article" date="2015" name="Nature">
        <title>rRNA introns, odd ribosomes, and small enigmatic genomes across a large radiation of phyla.</title>
        <authorList>
            <person name="Brown C.T."/>
            <person name="Hug L.A."/>
            <person name="Thomas B.C."/>
            <person name="Sharon I."/>
            <person name="Castelle C.J."/>
            <person name="Singh A."/>
            <person name="Wilkins M.J."/>
            <person name="Williams K.H."/>
            <person name="Banfield J.F."/>
        </authorList>
    </citation>
    <scope>NUCLEOTIDE SEQUENCE [LARGE SCALE GENOMIC DNA]</scope>
</reference>
<dbReference type="EMBL" id="LCCZ01000055">
    <property type="protein sequence ID" value="KKS41452.1"/>
    <property type="molecule type" value="Genomic_DNA"/>
</dbReference>
<gene>
    <name evidence="1" type="ORF">UV05_C0055G0001</name>
</gene>
<sequence>MQKFSYQALDENGGKESGVISTINEASAVSILRGRGLVVLDL</sequence>
<name>A0A0G0YXV5_9BACT</name>
<feature type="non-terminal residue" evidence="1">
    <location>
        <position position="42"/>
    </location>
</feature>
<organism evidence="1 2">
    <name type="scientific">candidate division CPR1 bacterium GW2011_GWA2_42_17</name>
    <dbReference type="NCBI Taxonomy" id="1618341"/>
    <lineage>
        <taxon>Bacteria</taxon>
        <taxon>candidate division CPR1</taxon>
    </lineage>
</organism>
<dbReference type="AlphaFoldDB" id="A0A0G0YXV5"/>
<proteinExistence type="predicted"/>
<dbReference type="Proteomes" id="UP000034875">
    <property type="component" value="Unassembled WGS sequence"/>
</dbReference>
<evidence type="ECO:0000313" key="2">
    <source>
        <dbReference type="Proteomes" id="UP000034875"/>
    </source>
</evidence>
<comment type="caution">
    <text evidence="1">The sequence shown here is derived from an EMBL/GenBank/DDBJ whole genome shotgun (WGS) entry which is preliminary data.</text>
</comment>
<protein>
    <submittedName>
        <fullName evidence="1">Uncharacterized protein</fullName>
    </submittedName>
</protein>
<accession>A0A0G0YXV5</accession>